<comment type="caution">
    <text evidence="6">The sequence shown here is derived from an EMBL/GenBank/DDBJ whole genome shotgun (WGS) entry which is preliminary data.</text>
</comment>
<dbReference type="EMBL" id="CAAALY010244502">
    <property type="protein sequence ID" value="VEL32677.1"/>
    <property type="molecule type" value="Genomic_DNA"/>
</dbReference>
<dbReference type="PANTHER" id="PTHR11636">
    <property type="entry name" value="POU DOMAIN"/>
    <property type="match status" value="1"/>
</dbReference>
<accession>A0A3S5AUY0</accession>
<evidence type="ECO:0000313" key="7">
    <source>
        <dbReference type="Proteomes" id="UP000784294"/>
    </source>
</evidence>
<organism evidence="6 7">
    <name type="scientific">Protopolystoma xenopodis</name>
    <dbReference type="NCBI Taxonomy" id="117903"/>
    <lineage>
        <taxon>Eukaryota</taxon>
        <taxon>Metazoa</taxon>
        <taxon>Spiralia</taxon>
        <taxon>Lophotrochozoa</taxon>
        <taxon>Platyhelminthes</taxon>
        <taxon>Monogenea</taxon>
        <taxon>Polyopisthocotylea</taxon>
        <taxon>Polystomatidea</taxon>
        <taxon>Polystomatidae</taxon>
        <taxon>Protopolystoma</taxon>
    </lineage>
</organism>
<keyword evidence="3" id="KW-0539">Nucleus</keyword>
<dbReference type="SUPFAM" id="SSF47413">
    <property type="entry name" value="lambda repressor-like DNA-binding domains"/>
    <property type="match status" value="1"/>
</dbReference>
<evidence type="ECO:0000313" key="6">
    <source>
        <dbReference type="EMBL" id="VEL32677.1"/>
    </source>
</evidence>
<proteinExistence type="predicted"/>
<dbReference type="AlphaFoldDB" id="A0A3S5AUY0"/>
<dbReference type="InterPro" id="IPR010982">
    <property type="entry name" value="Lambda_DNA-bd_dom_sf"/>
</dbReference>
<evidence type="ECO:0000256" key="1">
    <source>
        <dbReference type="ARBA" id="ARBA00023125"/>
    </source>
</evidence>
<dbReference type="InterPro" id="IPR050255">
    <property type="entry name" value="POU_domain_TF"/>
</dbReference>
<dbReference type="SMART" id="SM00352">
    <property type="entry name" value="POU"/>
    <property type="match status" value="1"/>
</dbReference>
<dbReference type="InterPro" id="IPR000327">
    <property type="entry name" value="POU_dom"/>
</dbReference>
<feature type="compositionally biased region" description="Basic and acidic residues" evidence="4">
    <location>
        <begin position="158"/>
        <end position="167"/>
    </location>
</feature>
<dbReference type="GO" id="GO:0000978">
    <property type="term" value="F:RNA polymerase II cis-regulatory region sequence-specific DNA binding"/>
    <property type="evidence" value="ECO:0007669"/>
    <property type="project" value="TreeGrafter"/>
</dbReference>
<feature type="region of interest" description="Disordered" evidence="4">
    <location>
        <begin position="158"/>
        <end position="182"/>
    </location>
</feature>
<reference evidence="6" key="1">
    <citation type="submission" date="2018-11" db="EMBL/GenBank/DDBJ databases">
        <authorList>
            <consortium name="Pathogen Informatics"/>
        </authorList>
    </citation>
    <scope>NUCLEOTIDE SEQUENCE</scope>
</reference>
<dbReference type="GO" id="GO:0000981">
    <property type="term" value="F:DNA-binding transcription factor activity, RNA polymerase II-specific"/>
    <property type="evidence" value="ECO:0007669"/>
    <property type="project" value="TreeGrafter"/>
</dbReference>
<dbReference type="PANTHER" id="PTHR11636:SF5">
    <property type="entry name" value="POU DOMAIN MOTIF 3, ISOFORM F"/>
    <property type="match status" value="1"/>
</dbReference>
<name>A0A3S5AUY0_9PLAT</name>
<keyword evidence="2" id="KW-0371">Homeobox</keyword>
<evidence type="ECO:0000256" key="2">
    <source>
        <dbReference type="ARBA" id="ARBA00023155"/>
    </source>
</evidence>
<protein>
    <recommendedName>
        <fullName evidence="5">POU-specific domain-containing protein</fullName>
    </recommendedName>
</protein>
<dbReference type="OrthoDB" id="10066259at2759"/>
<feature type="domain" description="POU-specific" evidence="5">
    <location>
        <begin position="250"/>
        <end position="298"/>
    </location>
</feature>
<keyword evidence="7" id="KW-1185">Reference proteome</keyword>
<dbReference type="Pfam" id="PF00157">
    <property type="entry name" value="Pou"/>
    <property type="match status" value="1"/>
</dbReference>
<evidence type="ECO:0000256" key="3">
    <source>
        <dbReference type="ARBA" id="ARBA00023242"/>
    </source>
</evidence>
<keyword evidence="1" id="KW-0238">DNA-binding</keyword>
<gene>
    <name evidence="6" type="ORF">PXEA_LOCUS26117</name>
</gene>
<evidence type="ECO:0000259" key="5">
    <source>
        <dbReference type="PROSITE" id="PS51179"/>
    </source>
</evidence>
<dbReference type="PROSITE" id="PS51179">
    <property type="entry name" value="POU_3"/>
    <property type="match status" value="1"/>
</dbReference>
<sequence length="298" mass="33016">MEEICAILEAIETSKRLRRHIIRPFREPNNFASFCSNVVISTSLPCSPPTPPTTRPQGRASASPMLTLSSPLHRSFGCLEGSPLDSDSSNKGSETISINPRSMNILHHHLQEEWQPPPQIGSNCVEESSYPGSMMSKDTSGEENKSISLAWKASESGQKREVCKEIASDEDEEEPRKDEKGKIRIGDLARNSEDKIEKVREEVKEPKVDSKAIRAVEEDLEEDENGGPETSLLVIHEDRGVRSSSADLIVDGVNLREIRDFARIFKMKRLSLGLTQTQIGQALTSTEGPAYSQSAICR</sequence>
<dbReference type="Gene3D" id="1.10.260.40">
    <property type="entry name" value="lambda repressor-like DNA-binding domains"/>
    <property type="match status" value="1"/>
</dbReference>
<dbReference type="Proteomes" id="UP000784294">
    <property type="component" value="Unassembled WGS sequence"/>
</dbReference>
<evidence type="ECO:0000256" key="4">
    <source>
        <dbReference type="SAM" id="MobiDB-lite"/>
    </source>
</evidence>